<evidence type="ECO:0000313" key="3">
    <source>
        <dbReference type="Proteomes" id="UP001151760"/>
    </source>
</evidence>
<organism evidence="2 3">
    <name type="scientific">Tanacetum coccineum</name>
    <dbReference type="NCBI Taxonomy" id="301880"/>
    <lineage>
        <taxon>Eukaryota</taxon>
        <taxon>Viridiplantae</taxon>
        <taxon>Streptophyta</taxon>
        <taxon>Embryophyta</taxon>
        <taxon>Tracheophyta</taxon>
        <taxon>Spermatophyta</taxon>
        <taxon>Magnoliopsida</taxon>
        <taxon>eudicotyledons</taxon>
        <taxon>Gunneridae</taxon>
        <taxon>Pentapetalae</taxon>
        <taxon>asterids</taxon>
        <taxon>campanulids</taxon>
        <taxon>Asterales</taxon>
        <taxon>Asteraceae</taxon>
        <taxon>Asteroideae</taxon>
        <taxon>Anthemideae</taxon>
        <taxon>Anthemidinae</taxon>
        <taxon>Tanacetum</taxon>
    </lineage>
</organism>
<protein>
    <recommendedName>
        <fullName evidence="4">Transposase (Putative), gypsy type</fullName>
    </recommendedName>
</protein>
<evidence type="ECO:0008006" key="4">
    <source>
        <dbReference type="Google" id="ProtNLM"/>
    </source>
</evidence>
<sequence>MSRFSESVNNHPDRILTSRHLWQFSHEVHGDLFPLLLGNLRMYQQTGRLLVFSFNLCTSQAFADVEVSGSILCLVGLSRHYTLDEETYPWFLHKNGEEMDIFAFIHALDPTKVKIIERERNEGEPLLLKTTIGRTVPLLPVAPDRAKSGGEGADIQLVSEPTDTVVEDVAPLQPRHQKKRKTVVVDAGESSHPPKRLKEDHETLSGTSVGGKSMSAVQRLLAEVVLNAKVRVAAIPTLPFVTASISTTPEHDVGDHTDSVVVPNLRTIGAPQRFVISLYSSHHSDVDVAEAEVDSLFRSSDPIMTTVTIVTSTFDPALVAKEKPVKPSLFSADSSSASGTDPNTSVFSDLTGSDFLVGGIRTVINPDTDLQKMVDEFAPPKFFASVRGTEHDQLFTEFNFGAARQMSLSAEVRMRVEYNVKERKRSKPIVEKQDELLKARDGEIEDLKAQLLLKETEAAEATRLFAQTSNLEAVEKSFRDEVNTLKERNAILKKDRNALDVKVTDLEALVVHELEISSAGLQEKITVYDNCMEQLEKFQDDRMKVVNDKLAKLDADLAKMACHLEERFYPHLLNTISGRRWLLTYGLKLFLVKCLNSSEYLTALGAAISRAIEKGMQSGLAAGIDHGALADAPRINDLQPDIEQLKVPIHRSEDQVVLGETSLSFSLSVSHSRVERIRENIAGQRTFGVMPAAFMTTTALSTTFASANSIPLISINDYEIVGANGQEGAGTDGQVVADGNVAPFPNVDDSFIRG</sequence>
<keyword evidence="3" id="KW-1185">Reference proteome</keyword>
<reference evidence="2" key="2">
    <citation type="submission" date="2022-01" db="EMBL/GenBank/DDBJ databases">
        <authorList>
            <person name="Yamashiro T."/>
            <person name="Shiraishi A."/>
            <person name="Satake H."/>
            <person name="Nakayama K."/>
        </authorList>
    </citation>
    <scope>NUCLEOTIDE SEQUENCE</scope>
</reference>
<reference evidence="2" key="1">
    <citation type="journal article" date="2022" name="Int. J. Mol. Sci.">
        <title>Draft Genome of Tanacetum Coccineum: Genomic Comparison of Closely Related Tanacetum-Family Plants.</title>
        <authorList>
            <person name="Yamashiro T."/>
            <person name="Shiraishi A."/>
            <person name="Nakayama K."/>
            <person name="Satake H."/>
        </authorList>
    </citation>
    <scope>NUCLEOTIDE SEQUENCE</scope>
</reference>
<proteinExistence type="predicted"/>
<evidence type="ECO:0000313" key="2">
    <source>
        <dbReference type="EMBL" id="GJT35977.1"/>
    </source>
</evidence>
<gene>
    <name evidence="2" type="ORF">Tco_0926396</name>
</gene>
<dbReference type="EMBL" id="BQNB010015096">
    <property type="protein sequence ID" value="GJT35977.1"/>
    <property type="molecule type" value="Genomic_DNA"/>
</dbReference>
<accession>A0ABQ5DAU7</accession>
<dbReference type="Proteomes" id="UP001151760">
    <property type="component" value="Unassembled WGS sequence"/>
</dbReference>
<comment type="caution">
    <text evidence="2">The sequence shown here is derived from an EMBL/GenBank/DDBJ whole genome shotgun (WGS) entry which is preliminary data.</text>
</comment>
<name>A0ABQ5DAU7_9ASTR</name>
<evidence type="ECO:0000256" key="1">
    <source>
        <dbReference type="SAM" id="MobiDB-lite"/>
    </source>
</evidence>
<feature type="region of interest" description="Disordered" evidence="1">
    <location>
        <begin position="176"/>
        <end position="210"/>
    </location>
</feature>